<feature type="transmembrane region" description="Helical" evidence="1">
    <location>
        <begin position="126"/>
        <end position="143"/>
    </location>
</feature>
<sequence length="159" mass="17185">MLLWFSSSSMVMMVGVCFLTSFLPIIMIMNSGSSVMWQVLFLSFVGGLIALVSFMVSTHDDSTGKAMASKGMTDFSPLLFLAAFVTASSFMEPEPHLESFSYLPSGQGFLTPEIHHSAGLLEGGPLVGLVILSISILFLGLFISHEVSRVHILEDSLIC</sequence>
<geneLocation type="mitochondrion" evidence="2"/>
<evidence type="ECO:0000256" key="1">
    <source>
        <dbReference type="SAM" id="Phobius"/>
    </source>
</evidence>
<evidence type="ECO:0000313" key="2">
    <source>
        <dbReference type="EMBL" id="AYC65826.1"/>
    </source>
</evidence>
<organism evidence="2">
    <name type="scientific">Bovicola caprae</name>
    <dbReference type="NCBI Taxonomy" id="1647116"/>
    <lineage>
        <taxon>Eukaryota</taxon>
        <taxon>Metazoa</taxon>
        <taxon>Ecdysozoa</taxon>
        <taxon>Arthropoda</taxon>
        <taxon>Hexapoda</taxon>
        <taxon>Insecta</taxon>
        <taxon>Pterygota</taxon>
        <taxon>Neoptera</taxon>
        <taxon>Paraneoptera</taxon>
        <taxon>Psocodea</taxon>
        <taxon>Troctomorpha</taxon>
        <taxon>Phthiraptera</taxon>
        <taxon>Ischnocera</taxon>
        <taxon>Bovicoliidae</taxon>
        <taxon>Bovicola</taxon>
    </lineage>
</organism>
<feature type="transmembrane region" description="Helical" evidence="1">
    <location>
        <begin position="12"/>
        <end position="29"/>
    </location>
</feature>
<keyword evidence="2" id="KW-0496">Mitochondrion</keyword>
<keyword evidence="1" id="KW-1133">Transmembrane helix</keyword>
<dbReference type="AlphaFoldDB" id="A0A3P8MXI4"/>
<proteinExistence type="predicted"/>
<keyword evidence="1" id="KW-0812">Transmembrane</keyword>
<reference evidence="2" key="1">
    <citation type="journal article" date="2018" name="Syst. Biol.">
        <title>Mitochondrial Genome Fragmentation Unites the Parasitic Lice of Eutherian Mammals.</title>
        <authorList>
            <person name="Song F."/>
            <person name="Li H."/>
            <person name="Liu G.-H."/>
            <person name="Wang W."/>
            <person name="James P."/>
            <person name="Colwell D.D."/>
            <person name="Tran A."/>
            <person name="Gong S."/>
            <person name="Cai W."/>
            <person name="Shao R."/>
        </authorList>
    </citation>
    <scope>NUCLEOTIDE SEQUENCE</scope>
    <source>
        <strain evidence="2">Minichromosome 10</strain>
    </source>
</reference>
<gene>
    <name evidence="2" type="primary">ND6</name>
</gene>
<feature type="transmembrane region" description="Helical" evidence="1">
    <location>
        <begin position="35"/>
        <end position="54"/>
    </location>
</feature>
<dbReference type="EMBL" id="MH001185">
    <property type="protein sequence ID" value="AYC65826.1"/>
    <property type="molecule type" value="Genomic_DNA"/>
</dbReference>
<name>A0A3P8MXI4_9NEOP</name>
<protein>
    <submittedName>
        <fullName evidence="2">NADH dehydrogenase subunit 6</fullName>
    </submittedName>
</protein>
<accession>A0A3P8MXI4</accession>
<keyword evidence="1" id="KW-0472">Membrane</keyword>